<gene>
    <name evidence="2" type="ORF">DDE20_18795</name>
</gene>
<dbReference type="RefSeq" id="WP_116560044.1">
    <property type="nucleotide sequence ID" value="NZ_QDKM01000026.1"/>
</dbReference>
<reference evidence="2 3" key="1">
    <citation type="submission" date="2018-04" db="EMBL/GenBank/DDBJ databases">
        <title>Pararhodobacter oceanense sp. nov., isolated from marine intertidal sediment.</title>
        <authorList>
            <person name="Wang X.-L."/>
            <person name="Du Z.-J."/>
        </authorList>
    </citation>
    <scope>NUCLEOTIDE SEQUENCE [LARGE SCALE GENOMIC DNA]</scope>
    <source>
        <strain evidence="2 3">AM505</strain>
    </source>
</reference>
<feature type="domain" description="Schlafen AlbA-2" evidence="1">
    <location>
        <begin position="18"/>
        <end position="121"/>
    </location>
</feature>
<organism evidence="2 3">
    <name type="scientific">Pararhodobacter oceanensis</name>
    <dbReference type="NCBI Taxonomy" id="2172121"/>
    <lineage>
        <taxon>Bacteria</taxon>
        <taxon>Pseudomonadati</taxon>
        <taxon>Pseudomonadota</taxon>
        <taxon>Alphaproteobacteria</taxon>
        <taxon>Rhodobacterales</taxon>
        <taxon>Paracoccaceae</taxon>
        <taxon>Pararhodobacter</taxon>
    </lineage>
</organism>
<evidence type="ECO:0000313" key="2">
    <source>
        <dbReference type="EMBL" id="PVH27215.1"/>
    </source>
</evidence>
<evidence type="ECO:0000259" key="1">
    <source>
        <dbReference type="Pfam" id="PF04326"/>
    </source>
</evidence>
<comment type="caution">
    <text evidence="2">The sequence shown here is derived from an EMBL/GenBank/DDBJ whole genome shotgun (WGS) entry which is preliminary data.</text>
</comment>
<protein>
    <recommendedName>
        <fullName evidence="1">Schlafen AlbA-2 domain-containing protein</fullName>
    </recommendedName>
</protein>
<dbReference type="AlphaFoldDB" id="A0A2T8HP57"/>
<dbReference type="Gene3D" id="3.30.950.30">
    <property type="entry name" value="Schlafen, AAA domain"/>
    <property type="match status" value="1"/>
</dbReference>
<evidence type="ECO:0000313" key="3">
    <source>
        <dbReference type="Proteomes" id="UP000245911"/>
    </source>
</evidence>
<keyword evidence="3" id="KW-1185">Reference proteome</keyword>
<sequence length="140" mass="15712">MLPADLSLKLSDLIATWENEVVEFKEVSNDFDTDKIGRYFSALANEANLRDADAGWLVFGVSNKTRQVTSTPYRQDSERLHSLKHQIAQGADPTTTFRQLHEVDIDGARVVMMEIPPAPRGIPIAWKVSTPFEFSPIVPK</sequence>
<dbReference type="OrthoDB" id="9805115at2"/>
<dbReference type="Proteomes" id="UP000245911">
    <property type="component" value="Unassembled WGS sequence"/>
</dbReference>
<dbReference type="EMBL" id="QDKM01000026">
    <property type="protein sequence ID" value="PVH27215.1"/>
    <property type="molecule type" value="Genomic_DNA"/>
</dbReference>
<dbReference type="InterPro" id="IPR007421">
    <property type="entry name" value="Schlafen_AlbA_2_dom"/>
</dbReference>
<proteinExistence type="predicted"/>
<dbReference type="InterPro" id="IPR038461">
    <property type="entry name" value="Schlafen_AlbA_2_dom_sf"/>
</dbReference>
<dbReference type="Pfam" id="PF04326">
    <property type="entry name" value="SLFN_AlbA_2"/>
    <property type="match status" value="1"/>
</dbReference>
<accession>A0A2T8HP57</accession>
<dbReference type="PANTHER" id="PTHR30595">
    <property type="entry name" value="GLPR-RELATED TRANSCRIPTIONAL REPRESSOR"/>
    <property type="match status" value="1"/>
</dbReference>
<name>A0A2T8HP57_9RHOB</name>
<dbReference type="PANTHER" id="PTHR30595:SF6">
    <property type="entry name" value="SCHLAFEN ALBA-2 DOMAIN-CONTAINING PROTEIN"/>
    <property type="match status" value="1"/>
</dbReference>